<dbReference type="RefSeq" id="WP_157289724.1">
    <property type="nucleotide sequence ID" value="NZ_WQRF01000001.1"/>
</dbReference>
<dbReference type="EMBL" id="WQRF01000001">
    <property type="protein sequence ID" value="MVS98884.1"/>
    <property type="molecule type" value="Genomic_DNA"/>
</dbReference>
<name>A0A7X3K3Q8_9HYPH</name>
<dbReference type="AlphaFoldDB" id="A0A7X3K3Q8"/>
<evidence type="ECO:0000313" key="1">
    <source>
        <dbReference type="EMBL" id="MVS98884.1"/>
    </source>
</evidence>
<dbReference type="Proteomes" id="UP000438106">
    <property type="component" value="Unassembled WGS sequence"/>
</dbReference>
<organism evidence="1 2">
    <name type="scientific">Devosia marina</name>
    <dbReference type="NCBI Taxonomy" id="2683198"/>
    <lineage>
        <taxon>Bacteria</taxon>
        <taxon>Pseudomonadati</taxon>
        <taxon>Pseudomonadota</taxon>
        <taxon>Alphaproteobacteria</taxon>
        <taxon>Hyphomicrobiales</taxon>
        <taxon>Devosiaceae</taxon>
        <taxon>Devosia</taxon>
    </lineage>
</organism>
<evidence type="ECO:0000313" key="2">
    <source>
        <dbReference type="Proteomes" id="UP000438106"/>
    </source>
</evidence>
<keyword evidence="2" id="KW-1185">Reference proteome</keyword>
<protein>
    <submittedName>
        <fullName evidence="1">Uncharacterized protein</fullName>
    </submittedName>
</protein>
<reference evidence="1 2" key="1">
    <citation type="submission" date="2019-12" db="EMBL/GenBank/DDBJ databases">
        <title>Devosia maris sp. nov., isolated from the deep seawater.</title>
        <authorList>
            <person name="Liu Y."/>
        </authorList>
    </citation>
    <scope>NUCLEOTIDE SEQUENCE [LARGE SCALE GENOMIC DNA]</scope>
    <source>
        <strain evidence="1 2">L53-10-65</strain>
    </source>
</reference>
<gene>
    <name evidence="1" type="ORF">GO014_07610</name>
</gene>
<sequence>MTHIAIASLQRALEITGHIADLGTDVRDLQHDIRTALDSLRQQQPLLHDLDVHRKLMKTIGRFDSMSAAAAAWGVPRQTLFAVVNGDRPAPPKVLAALGLEKVPSGRRLYREI</sequence>
<accession>A0A7X3K3Q8</accession>
<proteinExistence type="predicted"/>
<comment type="caution">
    <text evidence="1">The sequence shown here is derived from an EMBL/GenBank/DDBJ whole genome shotgun (WGS) entry which is preliminary data.</text>
</comment>